<accession>T2MI42</accession>
<comment type="subcellular location">
    <subcellularLocation>
        <location evidence="1">Nucleus</location>
    </subcellularLocation>
</comment>
<feature type="non-terminal residue" evidence="7">
    <location>
        <position position="1"/>
    </location>
</feature>
<dbReference type="InterPro" id="IPR003195">
    <property type="entry name" value="TFIID_TAF13"/>
</dbReference>
<comment type="similarity">
    <text evidence="5">Belongs to the SPT3 family.</text>
</comment>
<dbReference type="GO" id="GO:0046982">
    <property type="term" value="F:protein heterodimerization activity"/>
    <property type="evidence" value="ECO:0007669"/>
    <property type="project" value="InterPro"/>
</dbReference>
<dbReference type="PANTHER" id="PTHR11380">
    <property type="entry name" value="TRANSCRIPTION INITIATION FACTOR TFIID/SUPT3-RELATED"/>
    <property type="match status" value="1"/>
</dbReference>
<keyword evidence="3" id="KW-0804">Transcription</keyword>
<name>T2MI42_HYDVU</name>
<dbReference type="AlphaFoldDB" id="T2MI42"/>
<reference evidence="7" key="1">
    <citation type="journal article" date="2013" name="Genome Biol. Evol.">
        <title>Punctuated emergences of genetic and phenotypic innovations in eumetazoan, bilaterian, euteleostome, and hominidae ancestors.</title>
        <authorList>
            <person name="Wenger Y."/>
            <person name="Galliot B."/>
        </authorList>
    </citation>
    <scope>NUCLEOTIDE SEQUENCE</scope>
    <source>
        <tissue evidence="7">Whole animals</tissue>
    </source>
</reference>
<evidence type="ECO:0000256" key="6">
    <source>
        <dbReference type="SAM" id="MobiDB-lite"/>
    </source>
</evidence>
<dbReference type="Pfam" id="PF02269">
    <property type="entry name" value="TFIID-18kDa"/>
    <property type="match status" value="1"/>
</dbReference>
<dbReference type="GO" id="GO:0006366">
    <property type="term" value="P:transcription by RNA polymerase II"/>
    <property type="evidence" value="ECO:0007669"/>
    <property type="project" value="InterPro"/>
</dbReference>
<keyword evidence="4" id="KW-0539">Nucleus</keyword>
<feature type="compositionally biased region" description="Polar residues" evidence="6">
    <location>
        <begin position="266"/>
        <end position="281"/>
    </location>
</feature>
<sequence>GDCRKPSHESVSLVEDIVHQQMTSVLVQAAEVTNTRGGKFTSIDDILFILKNNKCKLQRVIRYLRLKDLKSKTIKSASPDEEDIFETIAGDNIKGDSGKRLKMAFDFLSSIDDNGDLISLFDEEDIFDEIKQARQKRADRMSKCLDTQAYMDFSEARQMSFAKKIGKFKDWLGIGSGTDTKTSTAVVEILSYLAYETVNEIVDLALLAKEDCERMNLISKVLPVSINPLSEHALYSTAKHPCIPKGALPTPTQSPPETPTSSISSNEGLVNLTSPIQGGLA</sequence>
<evidence type="ECO:0000256" key="3">
    <source>
        <dbReference type="ARBA" id="ARBA00023163"/>
    </source>
</evidence>
<dbReference type="GO" id="GO:0003713">
    <property type="term" value="F:transcription coactivator activity"/>
    <property type="evidence" value="ECO:0007669"/>
    <property type="project" value="TreeGrafter"/>
</dbReference>
<dbReference type="EMBL" id="HAAD01005549">
    <property type="protein sequence ID" value="CDG71781.1"/>
    <property type="molecule type" value="mRNA"/>
</dbReference>
<proteinExistence type="evidence at transcript level"/>
<evidence type="ECO:0000256" key="5">
    <source>
        <dbReference type="ARBA" id="ARBA00061274"/>
    </source>
</evidence>
<dbReference type="PANTHER" id="PTHR11380:SF16">
    <property type="entry name" value="TRANSCRIPTION INITIATION PROTEIN SPT3 HOMOLOG"/>
    <property type="match status" value="1"/>
</dbReference>
<feature type="non-terminal residue" evidence="7">
    <location>
        <position position="281"/>
    </location>
</feature>
<dbReference type="GO" id="GO:0005634">
    <property type="term" value="C:nucleus"/>
    <property type="evidence" value="ECO:0007669"/>
    <property type="project" value="UniProtKB-SubCell"/>
</dbReference>
<dbReference type="OrthoDB" id="66982at2759"/>
<keyword evidence="2" id="KW-0805">Transcription regulation</keyword>
<evidence type="ECO:0000256" key="1">
    <source>
        <dbReference type="ARBA" id="ARBA00004123"/>
    </source>
</evidence>
<gene>
    <name evidence="7" type="primary">SUPT3H</name>
</gene>
<evidence type="ECO:0000313" key="7">
    <source>
        <dbReference type="EMBL" id="CDG71781.1"/>
    </source>
</evidence>
<organism evidence="7">
    <name type="scientific">Hydra vulgaris</name>
    <name type="common">Hydra</name>
    <name type="synonym">Hydra attenuata</name>
    <dbReference type="NCBI Taxonomy" id="6087"/>
    <lineage>
        <taxon>Eukaryota</taxon>
        <taxon>Metazoa</taxon>
        <taxon>Cnidaria</taxon>
        <taxon>Hydrozoa</taxon>
        <taxon>Hydroidolina</taxon>
        <taxon>Anthoathecata</taxon>
        <taxon>Aplanulata</taxon>
        <taxon>Hydridae</taxon>
        <taxon>Hydra</taxon>
    </lineage>
</organism>
<dbReference type="InterPro" id="IPR009072">
    <property type="entry name" value="Histone-fold"/>
</dbReference>
<dbReference type="CDD" id="cd07978">
    <property type="entry name" value="HFD_TAF13"/>
    <property type="match status" value="1"/>
</dbReference>
<evidence type="ECO:0000256" key="2">
    <source>
        <dbReference type="ARBA" id="ARBA00023015"/>
    </source>
</evidence>
<protein>
    <submittedName>
        <fullName evidence="7">Transcription initiation protein SPT3 homolog</fullName>
    </submittedName>
</protein>
<evidence type="ECO:0000256" key="4">
    <source>
        <dbReference type="ARBA" id="ARBA00023242"/>
    </source>
</evidence>
<feature type="region of interest" description="Disordered" evidence="6">
    <location>
        <begin position="245"/>
        <end position="281"/>
    </location>
</feature>
<dbReference type="Gene3D" id="1.10.20.10">
    <property type="entry name" value="Histone, subunit A"/>
    <property type="match status" value="1"/>
</dbReference>